<organism evidence="9 10">
    <name type="scientific">Allomyces macrogynus (strain ATCC 38327)</name>
    <name type="common">Allomyces javanicus var. macrogynus</name>
    <dbReference type="NCBI Taxonomy" id="578462"/>
    <lineage>
        <taxon>Eukaryota</taxon>
        <taxon>Fungi</taxon>
        <taxon>Fungi incertae sedis</taxon>
        <taxon>Blastocladiomycota</taxon>
        <taxon>Blastocladiomycetes</taxon>
        <taxon>Blastocladiales</taxon>
        <taxon>Blastocladiaceae</taxon>
        <taxon>Allomyces</taxon>
    </lineage>
</organism>
<accession>A0A0L0T1M6</accession>
<feature type="signal peptide" evidence="6">
    <location>
        <begin position="1"/>
        <end position="20"/>
    </location>
</feature>
<dbReference type="GO" id="GO:0004252">
    <property type="term" value="F:serine-type endopeptidase activity"/>
    <property type="evidence" value="ECO:0007669"/>
    <property type="project" value="UniProtKB-UniRule"/>
</dbReference>
<dbReference type="InterPro" id="IPR022398">
    <property type="entry name" value="Peptidase_S8_His-AS"/>
</dbReference>
<proteinExistence type="inferred from homology"/>
<dbReference type="OrthoDB" id="206201at2759"/>
<dbReference type="GO" id="GO:0005615">
    <property type="term" value="C:extracellular space"/>
    <property type="evidence" value="ECO:0007669"/>
    <property type="project" value="TreeGrafter"/>
</dbReference>
<evidence type="ECO:0000256" key="5">
    <source>
        <dbReference type="PROSITE-ProRule" id="PRU01240"/>
    </source>
</evidence>
<evidence type="ECO:0000259" key="7">
    <source>
        <dbReference type="Pfam" id="PF00082"/>
    </source>
</evidence>
<dbReference type="PANTHER" id="PTHR43806">
    <property type="entry name" value="PEPTIDASE S8"/>
    <property type="match status" value="1"/>
</dbReference>
<evidence type="ECO:0008006" key="11">
    <source>
        <dbReference type="Google" id="ProtNLM"/>
    </source>
</evidence>
<dbReference type="Proteomes" id="UP000054350">
    <property type="component" value="Unassembled WGS sequence"/>
</dbReference>
<dbReference type="Pfam" id="PF00082">
    <property type="entry name" value="Peptidase_S8"/>
    <property type="match status" value="1"/>
</dbReference>
<dbReference type="EMBL" id="GG745357">
    <property type="protein sequence ID" value="KNE68474.1"/>
    <property type="molecule type" value="Genomic_DNA"/>
</dbReference>
<feature type="domain" description="Inhibitor I9" evidence="8">
    <location>
        <begin position="32"/>
        <end position="107"/>
    </location>
</feature>
<feature type="active site" description="Charge relay system" evidence="5">
    <location>
        <position position="339"/>
    </location>
</feature>
<dbReference type="InterPro" id="IPR015500">
    <property type="entry name" value="Peptidase_S8_subtilisin-rel"/>
</dbReference>
<dbReference type="Gene3D" id="3.40.50.200">
    <property type="entry name" value="Peptidase S8/S53 domain"/>
    <property type="match status" value="1"/>
</dbReference>
<dbReference type="CDD" id="cd04077">
    <property type="entry name" value="Peptidases_S8_PCSK9_ProteinaseK_like"/>
    <property type="match status" value="1"/>
</dbReference>
<dbReference type="InterPro" id="IPR034193">
    <property type="entry name" value="PCSK9_ProteinaseK-like"/>
</dbReference>
<dbReference type="FunFam" id="3.40.50.200:FF:000014">
    <property type="entry name" value="Proteinase K"/>
    <property type="match status" value="1"/>
</dbReference>
<keyword evidence="3 5" id="KW-0378">Hydrolase</keyword>
<dbReference type="PANTHER" id="PTHR43806:SF11">
    <property type="entry name" value="CEREVISIN-RELATED"/>
    <property type="match status" value="1"/>
</dbReference>
<dbReference type="Gene3D" id="3.30.70.80">
    <property type="entry name" value="Peptidase S8 propeptide/proteinase inhibitor I9"/>
    <property type="match status" value="1"/>
</dbReference>
<reference evidence="9 10" key="1">
    <citation type="submission" date="2009-11" db="EMBL/GenBank/DDBJ databases">
        <title>Annotation of Allomyces macrogynus ATCC 38327.</title>
        <authorList>
            <consortium name="The Broad Institute Genome Sequencing Platform"/>
            <person name="Russ C."/>
            <person name="Cuomo C."/>
            <person name="Burger G."/>
            <person name="Gray M.W."/>
            <person name="Holland P.W.H."/>
            <person name="King N."/>
            <person name="Lang F.B.F."/>
            <person name="Roger A.J."/>
            <person name="Ruiz-Trillo I."/>
            <person name="Young S.K."/>
            <person name="Zeng Q."/>
            <person name="Gargeya S."/>
            <person name="Fitzgerald M."/>
            <person name="Haas B."/>
            <person name="Abouelleil A."/>
            <person name="Alvarado L."/>
            <person name="Arachchi H.M."/>
            <person name="Berlin A."/>
            <person name="Chapman S.B."/>
            <person name="Gearin G."/>
            <person name="Goldberg J."/>
            <person name="Griggs A."/>
            <person name="Gujja S."/>
            <person name="Hansen M."/>
            <person name="Heiman D."/>
            <person name="Howarth C."/>
            <person name="Larimer J."/>
            <person name="Lui A."/>
            <person name="MacDonald P.J.P."/>
            <person name="McCowen C."/>
            <person name="Montmayeur A."/>
            <person name="Murphy C."/>
            <person name="Neiman D."/>
            <person name="Pearson M."/>
            <person name="Priest M."/>
            <person name="Roberts A."/>
            <person name="Saif S."/>
            <person name="Shea T."/>
            <person name="Sisk P."/>
            <person name="Stolte C."/>
            <person name="Sykes S."/>
            <person name="Wortman J."/>
            <person name="Nusbaum C."/>
            <person name="Birren B."/>
        </authorList>
    </citation>
    <scope>NUCLEOTIDE SEQUENCE [LARGE SCALE GENOMIC DNA]</scope>
    <source>
        <strain evidence="9 10">ATCC 38327</strain>
    </source>
</reference>
<dbReference type="InterPro" id="IPR036852">
    <property type="entry name" value="Peptidase_S8/S53_dom_sf"/>
</dbReference>
<sequence length="393" mass="39743">MTLPLLALLTTALLAVQTLAASVPTSNPYPNQYIITLTPTTDKSSFDHALSAEVARENAQERTGDFIESSITRHYAISDAFKGYAGYFSPSLVAKLKKNGKVAAVESVGTVYASGSQSGAPWGLVRLSERALDLTKPYTYPDSAGAGVDVYVVDTGIYTAHPDFGGRAKWGTTTCDGCVDKDENGHGTHVAGTIGSTTYGVAKRANLIAVKVLGPDGSGSTAGVISGINWVTAQAKAKNKTVVANLSLGGAFSAAVNNAVKAATSAGVVFVVAAGGDNTSACNTSPASEPSAVTVAATTKTDARASSSNYGTCIDIFAPGTAITSTWINNGTNTLSGTSMAAAHVAGVAALLVGQNPTASVATIVAELIANSTPNVVQSAGAGSPNKLAYVKQ</sequence>
<keyword evidence="10" id="KW-1185">Reference proteome</keyword>
<dbReference type="Pfam" id="PF05922">
    <property type="entry name" value="Inhibitor_I9"/>
    <property type="match status" value="1"/>
</dbReference>
<dbReference type="InterPro" id="IPR000209">
    <property type="entry name" value="Peptidase_S8/S53_dom"/>
</dbReference>
<dbReference type="eggNOG" id="KOG1153">
    <property type="taxonomic scope" value="Eukaryota"/>
</dbReference>
<evidence type="ECO:0000313" key="9">
    <source>
        <dbReference type="EMBL" id="KNE68474.1"/>
    </source>
</evidence>
<evidence type="ECO:0000256" key="6">
    <source>
        <dbReference type="SAM" id="SignalP"/>
    </source>
</evidence>
<reference evidence="10" key="2">
    <citation type="submission" date="2009-11" db="EMBL/GenBank/DDBJ databases">
        <title>The Genome Sequence of Allomyces macrogynus strain ATCC 38327.</title>
        <authorList>
            <consortium name="The Broad Institute Genome Sequencing Platform"/>
            <person name="Russ C."/>
            <person name="Cuomo C."/>
            <person name="Shea T."/>
            <person name="Young S.K."/>
            <person name="Zeng Q."/>
            <person name="Koehrsen M."/>
            <person name="Haas B."/>
            <person name="Borodovsky M."/>
            <person name="Guigo R."/>
            <person name="Alvarado L."/>
            <person name="Berlin A."/>
            <person name="Borenstein D."/>
            <person name="Chen Z."/>
            <person name="Engels R."/>
            <person name="Freedman E."/>
            <person name="Gellesch M."/>
            <person name="Goldberg J."/>
            <person name="Griggs A."/>
            <person name="Gujja S."/>
            <person name="Heiman D."/>
            <person name="Hepburn T."/>
            <person name="Howarth C."/>
            <person name="Jen D."/>
            <person name="Larson L."/>
            <person name="Lewis B."/>
            <person name="Mehta T."/>
            <person name="Park D."/>
            <person name="Pearson M."/>
            <person name="Roberts A."/>
            <person name="Saif S."/>
            <person name="Shenoy N."/>
            <person name="Sisk P."/>
            <person name="Stolte C."/>
            <person name="Sykes S."/>
            <person name="Walk T."/>
            <person name="White J."/>
            <person name="Yandava C."/>
            <person name="Burger G."/>
            <person name="Gray M.W."/>
            <person name="Holland P.W.H."/>
            <person name="King N."/>
            <person name="Lang F.B.F."/>
            <person name="Roger A.J."/>
            <person name="Ruiz-Trillo I."/>
            <person name="Lander E."/>
            <person name="Nusbaum C."/>
        </authorList>
    </citation>
    <scope>NUCLEOTIDE SEQUENCE [LARGE SCALE GENOMIC DNA]</scope>
    <source>
        <strain evidence="10">ATCC 38327</strain>
    </source>
</reference>
<dbReference type="STRING" id="578462.A0A0L0T1M6"/>
<dbReference type="InterPro" id="IPR010259">
    <property type="entry name" value="S8pro/Inhibitor_I9"/>
</dbReference>
<dbReference type="OMA" id="SADKVCT"/>
<evidence type="ECO:0000259" key="8">
    <source>
        <dbReference type="Pfam" id="PF05922"/>
    </source>
</evidence>
<comment type="similarity">
    <text evidence="1 5">Belongs to the peptidase S8 family.</text>
</comment>
<dbReference type="PRINTS" id="PR00723">
    <property type="entry name" value="SUBTILISIN"/>
</dbReference>
<keyword evidence="4 5" id="KW-0720">Serine protease</keyword>
<feature type="domain" description="Peptidase S8/S53" evidence="7">
    <location>
        <begin position="145"/>
        <end position="377"/>
    </location>
</feature>
<dbReference type="SUPFAM" id="SSF52743">
    <property type="entry name" value="Subtilisin-like"/>
    <property type="match status" value="1"/>
</dbReference>
<dbReference type="InterPro" id="IPR050131">
    <property type="entry name" value="Peptidase_S8_subtilisin-like"/>
</dbReference>
<dbReference type="SUPFAM" id="SSF54897">
    <property type="entry name" value="Protease propeptides/inhibitors"/>
    <property type="match status" value="1"/>
</dbReference>
<keyword evidence="6" id="KW-0732">Signal</keyword>
<dbReference type="PROSITE" id="PS00136">
    <property type="entry name" value="SUBTILASE_ASP"/>
    <property type="match status" value="1"/>
</dbReference>
<dbReference type="InterPro" id="IPR023827">
    <property type="entry name" value="Peptidase_S8_Asp-AS"/>
</dbReference>
<evidence type="ECO:0000256" key="4">
    <source>
        <dbReference type="ARBA" id="ARBA00022825"/>
    </source>
</evidence>
<keyword evidence="2 5" id="KW-0645">Protease</keyword>
<dbReference type="PROSITE" id="PS00137">
    <property type="entry name" value="SUBTILASE_HIS"/>
    <property type="match status" value="1"/>
</dbReference>
<dbReference type="VEuPathDB" id="FungiDB:AMAG_12651"/>
<feature type="active site" description="Charge relay system" evidence="5">
    <location>
        <position position="154"/>
    </location>
</feature>
<protein>
    <recommendedName>
        <fullName evidence="11">Peptidase S8/S53 domain-containing protein</fullName>
    </recommendedName>
</protein>
<gene>
    <name evidence="9" type="ORF">AMAG_12651</name>
</gene>
<dbReference type="PROSITE" id="PS51892">
    <property type="entry name" value="SUBTILASE"/>
    <property type="match status" value="1"/>
</dbReference>
<feature type="active site" description="Charge relay system" evidence="5">
    <location>
        <position position="186"/>
    </location>
</feature>
<feature type="chain" id="PRO_5005548307" description="Peptidase S8/S53 domain-containing protein" evidence="6">
    <location>
        <begin position="21"/>
        <end position="393"/>
    </location>
</feature>
<evidence type="ECO:0000256" key="1">
    <source>
        <dbReference type="ARBA" id="ARBA00011073"/>
    </source>
</evidence>
<dbReference type="InterPro" id="IPR037045">
    <property type="entry name" value="S8pro/Inhibitor_I9_sf"/>
</dbReference>
<evidence type="ECO:0000313" key="10">
    <source>
        <dbReference type="Proteomes" id="UP000054350"/>
    </source>
</evidence>
<evidence type="ECO:0000256" key="3">
    <source>
        <dbReference type="ARBA" id="ARBA00022801"/>
    </source>
</evidence>
<dbReference type="GO" id="GO:0006508">
    <property type="term" value="P:proteolysis"/>
    <property type="evidence" value="ECO:0007669"/>
    <property type="project" value="UniProtKB-KW"/>
</dbReference>
<dbReference type="AlphaFoldDB" id="A0A0L0T1M6"/>
<evidence type="ECO:0000256" key="2">
    <source>
        <dbReference type="ARBA" id="ARBA00022670"/>
    </source>
</evidence>
<name>A0A0L0T1M6_ALLM3</name>